<accession>A0A8C4R3A5</accession>
<dbReference type="GO" id="GO:0006402">
    <property type="term" value="P:mRNA catabolic process"/>
    <property type="evidence" value="ECO:0007669"/>
    <property type="project" value="TreeGrafter"/>
</dbReference>
<dbReference type="FunFam" id="2.40.50.90:FF:000002">
    <property type="entry name" value="Staphylococcal nuclease domain-containing protein"/>
    <property type="match status" value="1"/>
</dbReference>
<dbReference type="PROSITE" id="PS50830">
    <property type="entry name" value="TNASE_3"/>
    <property type="match status" value="1"/>
</dbReference>
<dbReference type="AlphaFoldDB" id="A0A8C4R3A5"/>
<proteinExistence type="predicted"/>
<dbReference type="InterPro" id="IPR035437">
    <property type="entry name" value="SNase_OB-fold_sf"/>
</dbReference>
<dbReference type="GO" id="GO:0003723">
    <property type="term" value="F:RNA binding"/>
    <property type="evidence" value="ECO:0007669"/>
    <property type="project" value="TreeGrafter"/>
</dbReference>
<evidence type="ECO:0000313" key="2">
    <source>
        <dbReference type="Ensembl" id="ENSEBUP00000023061.1"/>
    </source>
</evidence>
<dbReference type="GO" id="GO:0004518">
    <property type="term" value="F:nuclease activity"/>
    <property type="evidence" value="ECO:0007669"/>
    <property type="project" value="TreeGrafter"/>
</dbReference>
<protein>
    <submittedName>
        <fullName evidence="2">Staphylococcal nuclease and tudor domain containing 1</fullName>
    </submittedName>
</protein>
<dbReference type="Gene3D" id="2.40.50.90">
    <property type="match status" value="3"/>
</dbReference>
<dbReference type="SUPFAM" id="SSF50199">
    <property type="entry name" value="Staphylococcal nuclease"/>
    <property type="match status" value="3"/>
</dbReference>
<dbReference type="InterPro" id="IPR016071">
    <property type="entry name" value="Staphylococal_nuclease_OB-fold"/>
</dbReference>
<evidence type="ECO:0000259" key="1">
    <source>
        <dbReference type="PROSITE" id="PS50830"/>
    </source>
</evidence>
<dbReference type="Pfam" id="PF00565">
    <property type="entry name" value="SNase"/>
    <property type="match status" value="1"/>
</dbReference>
<dbReference type="GeneTree" id="ENSGT00510000047270"/>
<reference evidence="2" key="1">
    <citation type="submission" date="2025-08" db="UniProtKB">
        <authorList>
            <consortium name="Ensembl"/>
        </authorList>
    </citation>
    <scope>IDENTIFICATION</scope>
</reference>
<dbReference type="SMART" id="SM00318">
    <property type="entry name" value="SNc"/>
    <property type="match status" value="3"/>
</dbReference>
<feature type="domain" description="TNase-like" evidence="1">
    <location>
        <begin position="49"/>
        <end position="156"/>
    </location>
</feature>
<name>A0A8C4R3A5_EPTBU</name>
<dbReference type="GO" id="GO:0005634">
    <property type="term" value="C:nucleus"/>
    <property type="evidence" value="ECO:0007669"/>
    <property type="project" value="TreeGrafter"/>
</dbReference>
<dbReference type="PANTHER" id="PTHR12302:SF2">
    <property type="entry name" value="STAPHYLOCOCCAL NUCLEASE DOMAIN-CONTAINING PROTEIN 1"/>
    <property type="match status" value="1"/>
</dbReference>
<dbReference type="Proteomes" id="UP000694388">
    <property type="component" value="Unplaced"/>
</dbReference>
<organism evidence="2 3">
    <name type="scientific">Eptatretus burgeri</name>
    <name type="common">Inshore hagfish</name>
    <dbReference type="NCBI Taxonomy" id="7764"/>
    <lineage>
        <taxon>Eukaryota</taxon>
        <taxon>Metazoa</taxon>
        <taxon>Chordata</taxon>
        <taxon>Craniata</taxon>
        <taxon>Vertebrata</taxon>
        <taxon>Cyclostomata</taxon>
        <taxon>Myxini</taxon>
        <taxon>Myxiniformes</taxon>
        <taxon>Myxinidae</taxon>
        <taxon>Eptatretinae</taxon>
        <taxon>Eptatretus</taxon>
    </lineage>
</organism>
<reference evidence="2" key="2">
    <citation type="submission" date="2025-09" db="UniProtKB">
        <authorList>
            <consortium name="Ensembl"/>
        </authorList>
    </citation>
    <scope>IDENTIFICATION</scope>
</reference>
<dbReference type="GO" id="GO:0005829">
    <property type="term" value="C:cytosol"/>
    <property type="evidence" value="ECO:0007669"/>
    <property type="project" value="TreeGrafter"/>
</dbReference>
<evidence type="ECO:0000313" key="3">
    <source>
        <dbReference type="Proteomes" id="UP000694388"/>
    </source>
</evidence>
<sequence length="442" mass="49815">RAAVGQTARPLSGATPWSIPSLGTFRSQKNCDLSSLPPWLQKSFAFNWVYFVRVCCPMTKRDTDGVEILEPFAAEAKFFTESRLLQRDVQIVLEGVSNQNLLGTIMHPNGNITELLLKEGFARCVDWSMGVYTQGAEKLRAAEREAKERKLRLWKDYVPTTCNFGGKERQFTAKVVQIVNADAIVVKTNDGELKAIHLSSIRPPRMEGDGPTDKSRKLRPLYDIPYMFEAREFLRKKLVGKKVGVVTLTSIIISTSLVEHLQLVLVFILGSPGLATMQQYCQNDIAIYNQAIKNGKGLHSKKEFPIHRVADISGDVQKAKQFFPFLQRAGRSEAVVEHVFSGSRLKLFLPKETCLITFLLAGIECPRGVRNNQAGVTEGEPYNEEATMFTKEMVLQREVGDPFVDDSDRLECLNHVMCVFRFPQWSRNTYSLNLYFSATSVC</sequence>
<keyword evidence="3" id="KW-1185">Reference proteome</keyword>
<dbReference type="Ensembl" id="ENSEBUT00000023637.1">
    <property type="protein sequence ID" value="ENSEBUP00000023061.1"/>
    <property type="gene ID" value="ENSEBUG00000014201.1"/>
</dbReference>
<dbReference type="PANTHER" id="PTHR12302">
    <property type="entry name" value="EBNA2 BINDING PROTEIN P100"/>
    <property type="match status" value="1"/>
</dbReference>
<dbReference type="OMA" id="THPAGNI"/>